<gene>
    <name evidence="3" type="ORF">RND71_025270</name>
</gene>
<dbReference type="Proteomes" id="UP001291623">
    <property type="component" value="Unassembled WGS sequence"/>
</dbReference>
<dbReference type="AlphaFoldDB" id="A0AAE1RS70"/>
<evidence type="ECO:0000313" key="3">
    <source>
        <dbReference type="EMBL" id="KAK4356299.1"/>
    </source>
</evidence>
<proteinExistence type="predicted"/>
<feature type="coiled-coil region" evidence="1">
    <location>
        <begin position="439"/>
        <end position="501"/>
    </location>
</feature>
<comment type="caution">
    <text evidence="3">The sequence shown here is derived from an EMBL/GenBank/DDBJ whole genome shotgun (WGS) entry which is preliminary data.</text>
</comment>
<feature type="region of interest" description="Disordered" evidence="2">
    <location>
        <begin position="260"/>
        <end position="293"/>
    </location>
</feature>
<dbReference type="EMBL" id="JAVYJV010000013">
    <property type="protein sequence ID" value="KAK4356299.1"/>
    <property type="molecule type" value="Genomic_DNA"/>
</dbReference>
<reference evidence="3" key="1">
    <citation type="submission" date="2023-12" db="EMBL/GenBank/DDBJ databases">
        <title>Genome assembly of Anisodus tanguticus.</title>
        <authorList>
            <person name="Wang Y.-J."/>
        </authorList>
    </citation>
    <scope>NUCLEOTIDE SEQUENCE</scope>
    <source>
        <strain evidence="3">KB-2021</strain>
        <tissue evidence="3">Leaf</tissue>
    </source>
</reference>
<keyword evidence="4" id="KW-1185">Reference proteome</keyword>
<evidence type="ECO:0000256" key="1">
    <source>
        <dbReference type="SAM" id="Coils"/>
    </source>
</evidence>
<protein>
    <submittedName>
        <fullName evidence="3">Uncharacterized protein</fullName>
    </submittedName>
</protein>
<organism evidence="3 4">
    <name type="scientific">Anisodus tanguticus</name>
    <dbReference type="NCBI Taxonomy" id="243964"/>
    <lineage>
        <taxon>Eukaryota</taxon>
        <taxon>Viridiplantae</taxon>
        <taxon>Streptophyta</taxon>
        <taxon>Embryophyta</taxon>
        <taxon>Tracheophyta</taxon>
        <taxon>Spermatophyta</taxon>
        <taxon>Magnoliopsida</taxon>
        <taxon>eudicotyledons</taxon>
        <taxon>Gunneridae</taxon>
        <taxon>Pentapetalae</taxon>
        <taxon>asterids</taxon>
        <taxon>lamiids</taxon>
        <taxon>Solanales</taxon>
        <taxon>Solanaceae</taxon>
        <taxon>Solanoideae</taxon>
        <taxon>Hyoscyameae</taxon>
        <taxon>Anisodus</taxon>
    </lineage>
</organism>
<feature type="compositionally biased region" description="Basic residues" evidence="2">
    <location>
        <begin position="166"/>
        <end position="175"/>
    </location>
</feature>
<evidence type="ECO:0000256" key="2">
    <source>
        <dbReference type="SAM" id="MobiDB-lite"/>
    </source>
</evidence>
<evidence type="ECO:0000313" key="4">
    <source>
        <dbReference type="Proteomes" id="UP001291623"/>
    </source>
</evidence>
<sequence length="512" mass="57823">MSYTLSPCRYAQLIMRGFFFRFHDTSAEANAKSIGNSGIVIPVVSREISAIAQPLAEEPTKVASHITLYAYDNLQFRCFQLEPEQEFYATAASIRAHLIKQCSLGTNTITHSRNLQLVGFARVLVPSRLLKGFSTPRFNSFVAPIVLDPIFDSTASVQHITEVPKKKSSKTKSSKPPKSLSVGSKRKRASKAGGPSKSQDTDNSPEDVWMRKVTNTTTPVEGTPAEVREENVIKATEAISLPIETTTIHSTTPPVTEHVIIEDDDEATDKESLAKRPKTSTSTPPPSSQPTQNFEQKDFERLFEEARTSANPTEWANTSEFAHMFIPQKLTKSTRTQRNHASSRSKLMNVFSAPIMDPWKVRFATIFFPEDTNFLSWPVGVANYLRPLISESDREKMKNVSWQCLFNKEAQLYQVSDLPIIRVELDWVKGDYLQAMNDLELVTEENKIFDEENEKLIQDVEVLTQELEKQEEVRHYQAQQMEFLNTELDRLNAKIVAMDADRVTDLAALKIA</sequence>
<name>A0AAE1RS70_9SOLA</name>
<keyword evidence="1" id="KW-0175">Coiled coil</keyword>
<feature type="region of interest" description="Disordered" evidence="2">
    <location>
        <begin position="161"/>
        <end position="209"/>
    </location>
</feature>
<accession>A0AAE1RS70</accession>